<dbReference type="EMBL" id="ML994613">
    <property type="protein sequence ID" value="KAF2193432.1"/>
    <property type="molecule type" value="Genomic_DNA"/>
</dbReference>
<reference evidence="1" key="1">
    <citation type="journal article" date="2020" name="Stud. Mycol.">
        <title>101 Dothideomycetes genomes: a test case for predicting lifestyles and emergence of pathogens.</title>
        <authorList>
            <person name="Haridas S."/>
            <person name="Albert R."/>
            <person name="Binder M."/>
            <person name="Bloem J."/>
            <person name="Labutti K."/>
            <person name="Salamov A."/>
            <person name="Andreopoulos B."/>
            <person name="Baker S."/>
            <person name="Barry K."/>
            <person name="Bills G."/>
            <person name="Bluhm B."/>
            <person name="Cannon C."/>
            <person name="Castanera R."/>
            <person name="Culley D."/>
            <person name="Daum C."/>
            <person name="Ezra D."/>
            <person name="Gonzalez J."/>
            <person name="Henrissat B."/>
            <person name="Kuo A."/>
            <person name="Liang C."/>
            <person name="Lipzen A."/>
            <person name="Lutzoni F."/>
            <person name="Magnuson J."/>
            <person name="Mondo S."/>
            <person name="Nolan M."/>
            <person name="Ohm R."/>
            <person name="Pangilinan J."/>
            <person name="Park H.-J."/>
            <person name="Ramirez L."/>
            <person name="Alfaro M."/>
            <person name="Sun H."/>
            <person name="Tritt A."/>
            <person name="Yoshinaga Y."/>
            <person name="Zwiers L.-H."/>
            <person name="Turgeon B."/>
            <person name="Goodwin S."/>
            <person name="Spatafora J."/>
            <person name="Crous P."/>
            <person name="Grigoriev I."/>
        </authorList>
    </citation>
    <scope>NUCLEOTIDE SEQUENCE</scope>
    <source>
        <strain evidence="1">CBS 207.26</strain>
    </source>
</reference>
<keyword evidence="2" id="KW-1185">Reference proteome</keyword>
<dbReference type="Proteomes" id="UP000800200">
    <property type="component" value="Unassembled WGS sequence"/>
</dbReference>
<dbReference type="Pfam" id="PF04525">
    <property type="entry name" value="LOR"/>
    <property type="match status" value="1"/>
</dbReference>
<accession>A0A6A6ER25</accession>
<proteinExistence type="predicted"/>
<dbReference type="AlphaFoldDB" id="A0A6A6ER25"/>
<dbReference type="InterPro" id="IPR007612">
    <property type="entry name" value="LOR"/>
</dbReference>
<evidence type="ECO:0000313" key="1">
    <source>
        <dbReference type="EMBL" id="KAF2193432.1"/>
    </source>
</evidence>
<protein>
    <submittedName>
        <fullName evidence="1">Uncharacterized protein</fullName>
    </submittedName>
</protein>
<dbReference type="OrthoDB" id="3658421at2759"/>
<sequence length="201" mass="22283">MLPNITSMTFPGFTLISGFIAKQPETFITKERDTWKWKENSYIVTRPTPTGKPGEPFIQILSENRKEMSFKTMDGQVVMRIAKENPMLRSPIYHGMSPAGDEIWTLALKSGLMSTQYNITMQDASLSKHSIKIQNEVLGAQKGILLDGIPVATMGQRGSWSHTHREDVVTVASGMDIVLALAVNWIKIDKENDDAAAAVST</sequence>
<name>A0A6A6ER25_9PEZI</name>
<gene>
    <name evidence="1" type="ORF">K469DRAFT_618525</name>
</gene>
<evidence type="ECO:0000313" key="2">
    <source>
        <dbReference type="Proteomes" id="UP000800200"/>
    </source>
</evidence>
<organism evidence="1 2">
    <name type="scientific">Zopfia rhizophila CBS 207.26</name>
    <dbReference type="NCBI Taxonomy" id="1314779"/>
    <lineage>
        <taxon>Eukaryota</taxon>
        <taxon>Fungi</taxon>
        <taxon>Dikarya</taxon>
        <taxon>Ascomycota</taxon>
        <taxon>Pezizomycotina</taxon>
        <taxon>Dothideomycetes</taxon>
        <taxon>Dothideomycetes incertae sedis</taxon>
        <taxon>Zopfiaceae</taxon>
        <taxon>Zopfia</taxon>
    </lineage>
</organism>